<keyword evidence="2 5" id="KW-0812">Transmembrane</keyword>
<dbReference type="InterPro" id="IPR045863">
    <property type="entry name" value="CorA_TM1_TM2"/>
</dbReference>
<protein>
    <submittedName>
        <fullName evidence="6">Uncharacterized protein</fullName>
    </submittedName>
</protein>
<evidence type="ECO:0000313" key="6">
    <source>
        <dbReference type="EMBL" id="KAF2141143.1"/>
    </source>
</evidence>
<feature type="transmembrane region" description="Helical" evidence="5">
    <location>
        <begin position="336"/>
        <end position="354"/>
    </location>
</feature>
<evidence type="ECO:0000256" key="1">
    <source>
        <dbReference type="ARBA" id="ARBA00004141"/>
    </source>
</evidence>
<proteinExistence type="predicted"/>
<dbReference type="Proteomes" id="UP000799438">
    <property type="component" value="Unassembled WGS sequence"/>
</dbReference>
<accession>A0A6A6BCQ8</accession>
<evidence type="ECO:0000256" key="2">
    <source>
        <dbReference type="ARBA" id="ARBA00022692"/>
    </source>
</evidence>
<reference evidence="6" key="1">
    <citation type="journal article" date="2020" name="Stud. Mycol.">
        <title>101 Dothideomycetes genomes: a test case for predicting lifestyles and emergence of pathogens.</title>
        <authorList>
            <person name="Haridas S."/>
            <person name="Albert R."/>
            <person name="Binder M."/>
            <person name="Bloem J."/>
            <person name="Labutti K."/>
            <person name="Salamov A."/>
            <person name="Andreopoulos B."/>
            <person name="Baker S."/>
            <person name="Barry K."/>
            <person name="Bills G."/>
            <person name="Bluhm B."/>
            <person name="Cannon C."/>
            <person name="Castanera R."/>
            <person name="Culley D."/>
            <person name="Daum C."/>
            <person name="Ezra D."/>
            <person name="Gonzalez J."/>
            <person name="Henrissat B."/>
            <person name="Kuo A."/>
            <person name="Liang C."/>
            <person name="Lipzen A."/>
            <person name="Lutzoni F."/>
            <person name="Magnuson J."/>
            <person name="Mondo S."/>
            <person name="Nolan M."/>
            <person name="Ohm R."/>
            <person name="Pangilinan J."/>
            <person name="Park H.-J."/>
            <person name="Ramirez L."/>
            <person name="Alfaro M."/>
            <person name="Sun H."/>
            <person name="Tritt A."/>
            <person name="Yoshinaga Y."/>
            <person name="Zwiers L.-H."/>
            <person name="Turgeon B."/>
            <person name="Goodwin S."/>
            <person name="Spatafora J."/>
            <person name="Crous P."/>
            <person name="Grigoriev I."/>
        </authorList>
    </citation>
    <scope>NUCLEOTIDE SEQUENCE</scope>
    <source>
        <strain evidence="6">CBS 121167</strain>
    </source>
</reference>
<evidence type="ECO:0000313" key="7">
    <source>
        <dbReference type="Proteomes" id="UP000799438"/>
    </source>
</evidence>
<dbReference type="OrthoDB" id="3231000at2759"/>
<sequence>MIEDLTPAIVEILGSVLQLDPLFFASHLQPPWPDISVQTPDMAMLPSRLRVDKYINIHYHRTVVFNDPEIPQKQLLRPSNVYRKVVVLPKTKGFHIGLAQHCCSIYKTTLPNQEWIGIVLVDPPISSIYYSVKDKKKDVLLFNFGSKPFLGGYEDFQNAELSYKSEVTCGPKRSGLIEDLVYYWKRQKPLFFEPKSPILLHLAYFPLRIVAAEWVNYLTVMHHSIKEYEYKIGGLSDMPQELERLSSDLQTLQSWRRRSMSSEQKLRATARFIRDSYDTKQRNSSWETIAEDYDHLATRVVSFGQLYENMLPIATSMVQIADSRQSFAETANVTRLTYLALIFVPFTFTTGLFSMNNNTAPGSSGFWLFFVVAIPMTLLVFIVARPPIREARIIKEYVGNFNIPRFRQFG</sequence>
<dbReference type="RefSeq" id="XP_033396856.1">
    <property type="nucleotide sequence ID" value="XM_033544908.1"/>
</dbReference>
<organism evidence="6 7">
    <name type="scientific">Aplosporella prunicola CBS 121167</name>
    <dbReference type="NCBI Taxonomy" id="1176127"/>
    <lineage>
        <taxon>Eukaryota</taxon>
        <taxon>Fungi</taxon>
        <taxon>Dikarya</taxon>
        <taxon>Ascomycota</taxon>
        <taxon>Pezizomycotina</taxon>
        <taxon>Dothideomycetes</taxon>
        <taxon>Dothideomycetes incertae sedis</taxon>
        <taxon>Botryosphaeriales</taxon>
        <taxon>Aplosporellaceae</taxon>
        <taxon>Aplosporella</taxon>
    </lineage>
</organism>
<dbReference type="GO" id="GO:0046873">
    <property type="term" value="F:metal ion transmembrane transporter activity"/>
    <property type="evidence" value="ECO:0007669"/>
    <property type="project" value="InterPro"/>
</dbReference>
<dbReference type="GeneID" id="54302404"/>
<dbReference type="GO" id="GO:0016020">
    <property type="term" value="C:membrane"/>
    <property type="evidence" value="ECO:0007669"/>
    <property type="project" value="UniProtKB-SubCell"/>
</dbReference>
<comment type="subcellular location">
    <subcellularLocation>
        <location evidence="1">Membrane</location>
        <topology evidence="1">Multi-pass membrane protein</topology>
    </subcellularLocation>
</comment>
<name>A0A6A6BCQ8_9PEZI</name>
<keyword evidence="7" id="KW-1185">Reference proteome</keyword>
<dbReference type="SUPFAM" id="SSF144083">
    <property type="entry name" value="Magnesium transport protein CorA, transmembrane region"/>
    <property type="match status" value="1"/>
</dbReference>
<keyword evidence="4 5" id="KW-0472">Membrane</keyword>
<evidence type="ECO:0000256" key="4">
    <source>
        <dbReference type="ARBA" id="ARBA00023136"/>
    </source>
</evidence>
<dbReference type="Pfam" id="PF01544">
    <property type="entry name" value="CorA"/>
    <property type="match status" value="1"/>
</dbReference>
<dbReference type="AlphaFoldDB" id="A0A6A6BCQ8"/>
<dbReference type="InterPro" id="IPR002523">
    <property type="entry name" value="MgTranspt_CorA/ZnTranspt_ZntB"/>
</dbReference>
<gene>
    <name evidence="6" type="ORF">K452DRAFT_327339</name>
</gene>
<feature type="transmembrane region" description="Helical" evidence="5">
    <location>
        <begin position="366"/>
        <end position="384"/>
    </location>
</feature>
<dbReference type="Gene3D" id="1.20.58.340">
    <property type="entry name" value="Magnesium transport protein CorA, transmembrane region"/>
    <property type="match status" value="1"/>
</dbReference>
<dbReference type="EMBL" id="ML995488">
    <property type="protein sequence ID" value="KAF2141143.1"/>
    <property type="molecule type" value="Genomic_DNA"/>
</dbReference>
<evidence type="ECO:0000256" key="5">
    <source>
        <dbReference type="SAM" id="Phobius"/>
    </source>
</evidence>
<evidence type="ECO:0000256" key="3">
    <source>
        <dbReference type="ARBA" id="ARBA00022989"/>
    </source>
</evidence>
<keyword evidence="3 5" id="KW-1133">Transmembrane helix</keyword>